<protein>
    <submittedName>
        <fullName evidence="2">Rhodanese-like domain-containing protein</fullName>
    </submittedName>
</protein>
<dbReference type="PROSITE" id="PS50206">
    <property type="entry name" value="RHODANESE_3"/>
    <property type="match status" value="1"/>
</dbReference>
<dbReference type="SUPFAM" id="SSF52821">
    <property type="entry name" value="Rhodanese/Cell cycle control phosphatase"/>
    <property type="match status" value="1"/>
</dbReference>
<accession>A0A9X9F1U7</accession>
<dbReference type="Proteomes" id="UP000308444">
    <property type="component" value="Unassembled WGS sequence"/>
</dbReference>
<evidence type="ECO:0000259" key="1">
    <source>
        <dbReference type="PROSITE" id="PS50206"/>
    </source>
</evidence>
<comment type="caution">
    <text evidence="2">The sequence shown here is derived from an EMBL/GenBank/DDBJ whole genome shotgun (WGS) entry which is preliminary data.</text>
</comment>
<feature type="non-terminal residue" evidence="2">
    <location>
        <position position="1"/>
    </location>
</feature>
<sequence>ILQKAGIKEVFNLKGGFLEWKKFGLPYEN</sequence>
<proteinExistence type="predicted"/>
<evidence type="ECO:0000313" key="3">
    <source>
        <dbReference type="Proteomes" id="UP000308444"/>
    </source>
</evidence>
<dbReference type="EMBL" id="SZOH01004048">
    <property type="protein sequence ID" value="TKI88313.1"/>
    <property type="molecule type" value="Genomic_DNA"/>
</dbReference>
<feature type="domain" description="Rhodanese" evidence="1">
    <location>
        <begin position="1"/>
        <end position="29"/>
    </location>
</feature>
<dbReference type="InterPro" id="IPR001763">
    <property type="entry name" value="Rhodanese-like_dom"/>
</dbReference>
<gene>
    <name evidence="2" type="ORF">FC695_37875</name>
</gene>
<dbReference type="Gene3D" id="3.40.250.10">
    <property type="entry name" value="Rhodanese-like domain"/>
    <property type="match status" value="1"/>
</dbReference>
<organism evidence="2 3">
    <name type="scientific">Bacillus cereus</name>
    <dbReference type="NCBI Taxonomy" id="1396"/>
    <lineage>
        <taxon>Bacteria</taxon>
        <taxon>Bacillati</taxon>
        <taxon>Bacillota</taxon>
        <taxon>Bacilli</taxon>
        <taxon>Bacillales</taxon>
        <taxon>Bacillaceae</taxon>
        <taxon>Bacillus</taxon>
        <taxon>Bacillus cereus group</taxon>
    </lineage>
</organism>
<name>A0A9X9F1U7_BACCE</name>
<reference evidence="2 3" key="1">
    <citation type="journal article" date="2019" name="Environ. Microbiol.">
        <title>An active ?-lactamase is a part of an orchestrated cell wall stress resistance network of Bacillus subtilis and related rhizosphere species.</title>
        <authorList>
            <person name="Bucher T."/>
            <person name="Keren-Paz A."/>
            <person name="Hausser J."/>
            <person name="Olender T."/>
            <person name="Cytryn E."/>
            <person name="Kolodkin-Gal I."/>
        </authorList>
    </citation>
    <scope>NUCLEOTIDE SEQUENCE [LARGE SCALE GENOMIC DNA]</scope>
    <source>
        <strain evidence="2 3">I32</strain>
    </source>
</reference>
<dbReference type="AlphaFoldDB" id="A0A9X9F1U7"/>
<dbReference type="InterPro" id="IPR036873">
    <property type="entry name" value="Rhodanese-like_dom_sf"/>
</dbReference>
<evidence type="ECO:0000313" key="2">
    <source>
        <dbReference type="EMBL" id="TKI88313.1"/>
    </source>
</evidence>